<evidence type="ECO:0000313" key="1">
    <source>
        <dbReference type="EMBL" id="MBB3173535.1"/>
    </source>
</evidence>
<protein>
    <submittedName>
        <fullName evidence="1">Glycosyltransferase involved in cell wall biosynthesis</fullName>
    </submittedName>
</protein>
<dbReference type="RefSeq" id="WP_176622867.1">
    <property type="nucleotide sequence ID" value="NZ_JABXXQ010000073.1"/>
</dbReference>
<dbReference type="AlphaFoldDB" id="A0A839UY35"/>
<keyword evidence="1" id="KW-0808">Transferase</keyword>
<dbReference type="Gene3D" id="3.40.50.2000">
    <property type="entry name" value="Glycogen Phosphorylase B"/>
    <property type="match status" value="1"/>
</dbReference>
<dbReference type="Proteomes" id="UP000557688">
    <property type="component" value="Unassembled WGS sequence"/>
</dbReference>
<dbReference type="Proteomes" id="UP000565205">
    <property type="component" value="Unassembled WGS sequence"/>
</dbReference>
<accession>A0A839UY35</accession>
<name>A0A839UY35_9PROT</name>
<organism evidence="1 3">
    <name type="scientific">Endobacter medicaginis</name>
    <dbReference type="NCBI Taxonomy" id="1181271"/>
    <lineage>
        <taxon>Bacteria</taxon>
        <taxon>Pseudomonadati</taxon>
        <taxon>Pseudomonadota</taxon>
        <taxon>Alphaproteobacteria</taxon>
        <taxon>Acetobacterales</taxon>
        <taxon>Acetobacteraceae</taxon>
        <taxon>Endobacter</taxon>
    </lineage>
</organism>
<reference evidence="2 4" key="1">
    <citation type="submission" date="2020-06" db="EMBL/GenBank/DDBJ databases">
        <title>Description of novel acetic acid bacteria.</title>
        <authorList>
            <person name="Sombolestani A."/>
        </authorList>
    </citation>
    <scope>NUCLEOTIDE SEQUENCE [LARGE SCALE GENOMIC DNA]</scope>
    <source>
        <strain evidence="2 4">LMG 26838</strain>
    </source>
</reference>
<dbReference type="PANTHER" id="PTHR12526">
    <property type="entry name" value="GLYCOSYLTRANSFERASE"/>
    <property type="match status" value="1"/>
</dbReference>
<dbReference type="EMBL" id="JACHXV010000004">
    <property type="protein sequence ID" value="MBB3173535.1"/>
    <property type="molecule type" value="Genomic_DNA"/>
</dbReference>
<dbReference type="GO" id="GO:0016757">
    <property type="term" value="F:glycosyltransferase activity"/>
    <property type="evidence" value="ECO:0007669"/>
    <property type="project" value="TreeGrafter"/>
</dbReference>
<dbReference type="EMBL" id="JABXXQ010000073">
    <property type="protein sequence ID" value="NVN29837.1"/>
    <property type="molecule type" value="Genomic_DNA"/>
</dbReference>
<sequence>MPARLRINVFTPLPPAQTDIANVNLAILKIMAESADVHVWTPQEYWEPIEHPGIHVSPFRADALAFWDLNEADANIFHIGNNREMHEDIFDIARRVPGMVVLHDANLHEFALEMYHAGRHATYYEILLRCHGPGALNEAKHALAHGGMDAVLRRYSCALAACARATSILMHNEAEADILREQTGIEVFALPLPYADTVWPELAPRRAPRPPHRLVVFGYLAKNRRVEQILRILAESPMRGSLSLDIYGLYHDPEALVALVEELSLGACVTLHGFVSFAELNAAIADADLVLNLRNPTVGEASGSQLRIWANGAASAVSDHGWYAELPPDCVAAIDPDSEVDDVGHLLIDLCCRPHHYRRMGERGRRHVVQTHDPRAYVARLLDLLRDEPARRSNAMARRLAQQFRLASPAERHLARRATGALFGEAAADLALPAQSDISKAGSASSGSSAT</sequence>
<evidence type="ECO:0000313" key="3">
    <source>
        <dbReference type="Proteomes" id="UP000557688"/>
    </source>
</evidence>
<keyword evidence="3" id="KW-1185">Reference proteome</keyword>
<proteinExistence type="predicted"/>
<dbReference type="PANTHER" id="PTHR12526:SF636">
    <property type="entry name" value="BLL3647 PROTEIN"/>
    <property type="match status" value="1"/>
</dbReference>
<evidence type="ECO:0000313" key="2">
    <source>
        <dbReference type="EMBL" id="NVN29837.1"/>
    </source>
</evidence>
<evidence type="ECO:0000313" key="4">
    <source>
        <dbReference type="Proteomes" id="UP000565205"/>
    </source>
</evidence>
<dbReference type="SUPFAM" id="SSF53756">
    <property type="entry name" value="UDP-Glycosyltransferase/glycogen phosphorylase"/>
    <property type="match status" value="1"/>
</dbReference>
<reference evidence="1 3" key="2">
    <citation type="submission" date="2020-08" db="EMBL/GenBank/DDBJ databases">
        <title>Genomic Encyclopedia of Type Strains, Phase III (KMG-III): the genomes of soil and plant-associated and newly described type strains.</title>
        <authorList>
            <person name="Whitman W."/>
        </authorList>
    </citation>
    <scope>NUCLEOTIDE SEQUENCE [LARGE SCALE GENOMIC DNA]</scope>
    <source>
        <strain evidence="1 3">CECT 8088</strain>
    </source>
</reference>
<comment type="caution">
    <text evidence="1">The sequence shown here is derived from an EMBL/GenBank/DDBJ whole genome shotgun (WGS) entry which is preliminary data.</text>
</comment>
<gene>
    <name evidence="1" type="ORF">FHR90_001358</name>
    <name evidence="2" type="ORF">HUK83_05740</name>
</gene>